<evidence type="ECO:0000256" key="8">
    <source>
        <dbReference type="ARBA" id="ARBA00022840"/>
    </source>
</evidence>
<dbReference type="GO" id="GO:0006235">
    <property type="term" value="P:dTTP biosynthetic process"/>
    <property type="evidence" value="ECO:0007669"/>
    <property type="project" value="UniProtKB-UniRule"/>
</dbReference>
<dbReference type="InterPro" id="IPR027417">
    <property type="entry name" value="P-loop_NTPase"/>
</dbReference>
<dbReference type="NCBIfam" id="NF005923">
    <property type="entry name" value="PRK07933.1"/>
    <property type="match status" value="1"/>
</dbReference>
<keyword evidence="5 10" id="KW-0545">Nucleotide biosynthesis</keyword>
<keyword evidence="7 10" id="KW-0418">Kinase</keyword>
<dbReference type="EMBL" id="JAUTIX010000001">
    <property type="protein sequence ID" value="MDP0396364.1"/>
    <property type="molecule type" value="Genomic_DNA"/>
</dbReference>
<dbReference type="GO" id="GO:0006227">
    <property type="term" value="P:dUDP biosynthetic process"/>
    <property type="evidence" value="ECO:0007669"/>
    <property type="project" value="TreeGrafter"/>
</dbReference>
<reference evidence="12" key="1">
    <citation type="submission" date="2023-08" db="EMBL/GenBank/DDBJ databases">
        <title>The draft genome of Tsukamurella strandjordii strain 050030.</title>
        <authorList>
            <person name="Zhao F."/>
            <person name="Feng Y."/>
            <person name="Zong Z."/>
        </authorList>
    </citation>
    <scope>NUCLEOTIDE SEQUENCE</scope>
    <source>
        <strain evidence="12">050030</strain>
    </source>
</reference>
<evidence type="ECO:0000256" key="6">
    <source>
        <dbReference type="ARBA" id="ARBA00022741"/>
    </source>
</evidence>
<comment type="function">
    <text evidence="10">Phosphorylation of dTMP to form dTDP in both de novo and salvage pathways of dTTP synthesis.</text>
</comment>
<evidence type="ECO:0000259" key="11">
    <source>
        <dbReference type="Pfam" id="PF02223"/>
    </source>
</evidence>
<evidence type="ECO:0000256" key="9">
    <source>
        <dbReference type="ARBA" id="ARBA00048743"/>
    </source>
</evidence>
<keyword evidence="13" id="KW-1185">Reference proteome</keyword>
<evidence type="ECO:0000256" key="10">
    <source>
        <dbReference type="HAMAP-Rule" id="MF_00165"/>
    </source>
</evidence>
<evidence type="ECO:0000313" key="12">
    <source>
        <dbReference type="EMBL" id="MDP0396364.1"/>
    </source>
</evidence>
<dbReference type="AlphaFoldDB" id="A0AA90NKZ6"/>
<dbReference type="HAMAP" id="MF_00165">
    <property type="entry name" value="Thymidylate_kinase"/>
    <property type="match status" value="1"/>
</dbReference>
<dbReference type="GO" id="GO:0005524">
    <property type="term" value="F:ATP binding"/>
    <property type="evidence" value="ECO:0007669"/>
    <property type="project" value="UniProtKB-UniRule"/>
</dbReference>
<dbReference type="GO" id="GO:0006233">
    <property type="term" value="P:dTDP biosynthetic process"/>
    <property type="evidence" value="ECO:0007669"/>
    <property type="project" value="InterPro"/>
</dbReference>
<evidence type="ECO:0000256" key="5">
    <source>
        <dbReference type="ARBA" id="ARBA00022727"/>
    </source>
</evidence>
<evidence type="ECO:0000256" key="2">
    <source>
        <dbReference type="ARBA" id="ARBA00012980"/>
    </source>
</evidence>
<proteinExistence type="inferred from homology"/>
<feature type="domain" description="Thymidylate kinase-like" evidence="11">
    <location>
        <begin position="7"/>
        <end position="162"/>
    </location>
</feature>
<dbReference type="PANTHER" id="PTHR10344:SF4">
    <property type="entry name" value="UMP-CMP KINASE 2, MITOCHONDRIAL"/>
    <property type="match status" value="1"/>
</dbReference>
<sequence length="213" mass="22287">MGTLVAIEGLDGAGKNTLTRAVTERLTGRGLTVGALAFPRYGRSIHADLAAEALRGGHGDATASVYGMGLLFALDRRDAANEIRGLLGAHDVVLLDRYAASSAAYSAARLGESADGAAAAWVRELEFERFGLPVPDLQVYLDVPVAVAAERARSREAADASRTRDAYERDADLQVRTGAVYSGLAAAGWVSPWRVHGVDDAPELLADAIAGPS</sequence>
<accession>A0AA90NKZ6</accession>
<dbReference type="Gene3D" id="3.40.50.300">
    <property type="entry name" value="P-loop containing nucleotide triphosphate hydrolases"/>
    <property type="match status" value="1"/>
</dbReference>
<dbReference type="PANTHER" id="PTHR10344">
    <property type="entry name" value="THYMIDYLATE KINASE"/>
    <property type="match status" value="1"/>
</dbReference>
<dbReference type="GO" id="GO:0005829">
    <property type="term" value="C:cytosol"/>
    <property type="evidence" value="ECO:0007669"/>
    <property type="project" value="TreeGrafter"/>
</dbReference>
<organism evidence="12 13">
    <name type="scientific">Tsukamurella strandjordii</name>
    <dbReference type="NCBI Taxonomy" id="147577"/>
    <lineage>
        <taxon>Bacteria</taxon>
        <taxon>Bacillati</taxon>
        <taxon>Actinomycetota</taxon>
        <taxon>Actinomycetes</taxon>
        <taxon>Mycobacteriales</taxon>
        <taxon>Tsukamurellaceae</taxon>
        <taxon>Tsukamurella</taxon>
    </lineage>
</organism>
<dbReference type="InterPro" id="IPR039430">
    <property type="entry name" value="Thymidylate_kin-like_dom"/>
</dbReference>
<dbReference type="InterPro" id="IPR018095">
    <property type="entry name" value="Thymidylate_kin_CS"/>
</dbReference>
<evidence type="ECO:0000256" key="4">
    <source>
        <dbReference type="ARBA" id="ARBA00022679"/>
    </source>
</evidence>
<dbReference type="SUPFAM" id="SSF52540">
    <property type="entry name" value="P-loop containing nucleoside triphosphate hydrolases"/>
    <property type="match status" value="1"/>
</dbReference>
<evidence type="ECO:0000256" key="3">
    <source>
        <dbReference type="ARBA" id="ARBA00017144"/>
    </source>
</evidence>
<comment type="caution">
    <text evidence="10">Lacks conserved residue(s) required for the propagation of feature annotation.</text>
</comment>
<keyword evidence="8 10" id="KW-0067">ATP-binding</keyword>
<dbReference type="Proteomes" id="UP001178281">
    <property type="component" value="Unassembled WGS sequence"/>
</dbReference>
<dbReference type="InterPro" id="IPR018094">
    <property type="entry name" value="Thymidylate_kinase"/>
</dbReference>
<protein>
    <recommendedName>
        <fullName evidence="3 10">Thymidylate kinase</fullName>
        <ecNumber evidence="2 10">2.7.4.9</ecNumber>
    </recommendedName>
    <alternativeName>
        <fullName evidence="10">dTMP kinase</fullName>
    </alternativeName>
</protein>
<comment type="similarity">
    <text evidence="1 10">Belongs to the thymidylate kinase family.</text>
</comment>
<keyword evidence="6 10" id="KW-0547">Nucleotide-binding</keyword>
<comment type="caution">
    <text evidence="12">The sequence shown here is derived from an EMBL/GenBank/DDBJ whole genome shotgun (WGS) entry which is preliminary data.</text>
</comment>
<evidence type="ECO:0000256" key="7">
    <source>
        <dbReference type="ARBA" id="ARBA00022777"/>
    </source>
</evidence>
<dbReference type="GO" id="GO:0004798">
    <property type="term" value="F:dTMP kinase activity"/>
    <property type="evidence" value="ECO:0007669"/>
    <property type="project" value="UniProtKB-UniRule"/>
</dbReference>
<dbReference type="RefSeq" id="WP_305109943.1">
    <property type="nucleotide sequence ID" value="NZ_JAUTIX010000001.1"/>
</dbReference>
<keyword evidence="4 10" id="KW-0808">Transferase</keyword>
<dbReference type="EC" id="2.7.4.9" evidence="2 10"/>
<dbReference type="PROSITE" id="PS01331">
    <property type="entry name" value="THYMIDYLATE_KINASE"/>
    <property type="match status" value="1"/>
</dbReference>
<comment type="catalytic activity">
    <reaction evidence="9 10">
        <text>dTMP + ATP = dTDP + ADP</text>
        <dbReference type="Rhea" id="RHEA:13517"/>
        <dbReference type="ChEBI" id="CHEBI:30616"/>
        <dbReference type="ChEBI" id="CHEBI:58369"/>
        <dbReference type="ChEBI" id="CHEBI:63528"/>
        <dbReference type="ChEBI" id="CHEBI:456216"/>
        <dbReference type="EC" id="2.7.4.9"/>
    </reaction>
</comment>
<dbReference type="Pfam" id="PF02223">
    <property type="entry name" value="Thymidylate_kin"/>
    <property type="match status" value="1"/>
</dbReference>
<evidence type="ECO:0000256" key="1">
    <source>
        <dbReference type="ARBA" id="ARBA00009776"/>
    </source>
</evidence>
<name>A0AA90NKZ6_9ACTN</name>
<evidence type="ECO:0000313" key="13">
    <source>
        <dbReference type="Proteomes" id="UP001178281"/>
    </source>
</evidence>
<gene>
    <name evidence="10" type="primary">tmk</name>
    <name evidence="12" type="ORF">Q7X28_00360</name>
</gene>